<dbReference type="Proteomes" id="UP000470404">
    <property type="component" value="Unassembled WGS sequence"/>
</dbReference>
<name>A0ABX0C3D9_9PSEU</name>
<comment type="caution">
    <text evidence="2">The sequence shown here is derived from an EMBL/GenBank/DDBJ whole genome shotgun (WGS) entry which is preliminary data.</text>
</comment>
<dbReference type="InterPro" id="IPR036396">
    <property type="entry name" value="Cyt_P450_sf"/>
</dbReference>
<evidence type="ECO:0000313" key="3">
    <source>
        <dbReference type="Proteomes" id="UP000470404"/>
    </source>
</evidence>
<reference evidence="2 3" key="1">
    <citation type="submission" date="2020-01" db="EMBL/GenBank/DDBJ databases">
        <title>Insect and environment-associated Actinomycetes.</title>
        <authorList>
            <person name="Currrie C."/>
            <person name="Chevrette M."/>
            <person name="Carlson C."/>
            <person name="Stubbendieck R."/>
            <person name="Wendt-Pienkowski E."/>
        </authorList>
    </citation>
    <scope>NUCLEOTIDE SEQUENCE [LARGE SCALE GENOMIC DNA]</scope>
    <source>
        <strain evidence="2 3">SID8386</strain>
    </source>
</reference>
<dbReference type="PRINTS" id="PR00359">
    <property type="entry name" value="BP450"/>
</dbReference>
<keyword evidence="3" id="KW-1185">Reference proteome</keyword>
<evidence type="ECO:0000313" key="2">
    <source>
        <dbReference type="EMBL" id="NEC59957.1"/>
    </source>
</evidence>
<proteinExistence type="inferred from homology"/>
<comment type="similarity">
    <text evidence="1">Belongs to the cytochrome P450 family.</text>
</comment>
<organism evidence="2 3">
    <name type="scientific">Amycolatopsis rubida</name>
    <dbReference type="NCBI Taxonomy" id="112413"/>
    <lineage>
        <taxon>Bacteria</taxon>
        <taxon>Bacillati</taxon>
        <taxon>Actinomycetota</taxon>
        <taxon>Actinomycetes</taxon>
        <taxon>Pseudonocardiales</taxon>
        <taxon>Pseudonocardiaceae</taxon>
        <taxon>Amycolatopsis</taxon>
    </lineage>
</organism>
<dbReference type="Gene3D" id="1.10.630.10">
    <property type="entry name" value="Cytochrome P450"/>
    <property type="match status" value="1"/>
</dbReference>
<gene>
    <name evidence="2" type="ORF">G3I59_31325</name>
</gene>
<dbReference type="RefSeq" id="WP_067595705.1">
    <property type="nucleotide sequence ID" value="NZ_JAAGNC010000162.1"/>
</dbReference>
<accession>A0ABX0C3D9</accession>
<dbReference type="InterPro" id="IPR002397">
    <property type="entry name" value="Cyt_P450_B"/>
</dbReference>
<evidence type="ECO:0000256" key="1">
    <source>
        <dbReference type="ARBA" id="ARBA00010617"/>
    </source>
</evidence>
<dbReference type="EMBL" id="JAAGNC010000162">
    <property type="protein sequence ID" value="NEC59957.1"/>
    <property type="molecule type" value="Genomic_DNA"/>
</dbReference>
<protein>
    <submittedName>
        <fullName evidence="2">Cytochrome P450</fullName>
    </submittedName>
</protein>
<sequence length="426" mass="46309">MTDTLAPPKVPLDQVTGLRPLTDTTVCVDPQAAYAALRARWDGLPIAPVALADGVPAWLVMGYEHVRAVSRDDVRFARNPAHWRQYAEGRVPAGSGLAPMMFPRDNAYFADGERHARLRAPLVHGLAGLSEPRMARVVRATCDRLLARLPDTGEADLVAGYAQQVPMLTVAGLFGIDPDLSEVLQRCLIALFGSGDDSQAGNEELEDILARVLAAHRDRPGEDDLTTAFLNHPALRDDAEIVQSMVLMMSAGWETTTVWIGHTLRILLSAPRFAARLRGGRLGIDHALDEVLWLDPPMCNMPARYALCDTVIGGRHIAKGDPLILAFAAANADPAIRRDGEDWPVPGNRAHLAWGVGHHACPAQRAGWLIARTAVETALHRLPDARLAIEPRRIALQPSPWTRGPAQLPVLATRITDRQKESGHAA</sequence>
<dbReference type="PANTHER" id="PTHR46696:SF1">
    <property type="entry name" value="CYTOCHROME P450 YJIB-RELATED"/>
    <property type="match status" value="1"/>
</dbReference>
<dbReference type="SUPFAM" id="SSF48264">
    <property type="entry name" value="Cytochrome P450"/>
    <property type="match status" value="1"/>
</dbReference>
<dbReference type="PANTHER" id="PTHR46696">
    <property type="entry name" value="P450, PUTATIVE (EUROFUNG)-RELATED"/>
    <property type="match status" value="1"/>
</dbReference>